<feature type="non-terminal residue" evidence="1">
    <location>
        <position position="226"/>
    </location>
</feature>
<reference evidence="1 2" key="1">
    <citation type="journal article" date="2021" name="Sci. Rep.">
        <title>Genome sequencing of the multicellular alga Astrephomene provides insights into convergent evolution of germ-soma differentiation.</title>
        <authorList>
            <person name="Yamashita S."/>
            <person name="Yamamoto K."/>
            <person name="Matsuzaki R."/>
            <person name="Suzuki S."/>
            <person name="Yamaguchi H."/>
            <person name="Hirooka S."/>
            <person name="Minakuchi Y."/>
            <person name="Miyagishima S."/>
            <person name="Kawachi M."/>
            <person name="Toyoda A."/>
            <person name="Nozaki H."/>
        </authorList>
    </citation>
    <scope>NUCLEOTIDE SEQUENCE [LARGE SCALE GENOMIC DNA]</scope>
    <source>
        <strain evidence="1 2">NIES-4017</strain>
    </source>
</reference>
<proteinExistence type="predicted"/>
<sequence length="226" mass="24851">NPPEEVAALLQRCRDTPAADLAAYSIHTELRLKHRYLEGPLPVHITIGMAGTDTQRIIVLSCTRTEDLDSNLLVVDSHMRIRFTSHGLPALLGFTTRKLAGMRLDQLLPAPYGALHAKWLRDPPVAIPPTSCRTGRVVHMLTENGVNLPVRVAIRTAPASTDVGMTLYVVQVERVPLEEMLEEKRLVATVDFTGRVLSVSRPDSELFGFYSGSLVGCSLSDVVDIF</sequence>
<organism evidence="1 2">
    <name type="scientific">Astrephomene gubernaculifera</name>
    <dbReference type="NCBI Taxonomy" id="47775"/>
    <lineage>
        <taxon>Eukaryota</taxon>
        <taxon>Viridiplantae</taxon>
        <taxon>Chlorophyta</taxon>
        <taxon>core chlorophytes</taxon>
        <taxon>Chlorophyceae</taxon>
        <taxon>CS clade</taxon>
        <taxon>Chlamydomonadales</taxon>
        <taxon>Astrephomenaceae</taxon>
        <taxon>Astrephomene</taxon>
    </lineage>
</organism>
<evidence type="ECO:0000313" key="1">
    <source>
        <dbReference type="EMBL" id="GFR49211.1"/>
    </source>
</evidence>
<dbReference type="InterPro" id="IPR052994">
    <property type="entry name" value="Tiny_macrocysts_regulators"/>
</dbReference>
<evidence type="ECO:0008006" key="3">
    <source>
        <dbReference type="Google" id="ProtNLM"/>
    </source>
</evidence>
<feature type="non-terminal residue" evidence="1">
    <location>
        <position position="1"/>
    </location>
</feature>
<dbReference type="Proteomes" id="UP001054857">
    <property type="component" value="Unassembled WGS sequence"/>
</dbReference>
<accession>A0AAD3DWA6</accession>
<name>A0AAD3DWA6_9CHLO</name>
<dbReference type="Gene3D" id="3.30.450.20">
    <property type="entry name" value="PAS domain"/>
    <property type="match status" value="1"/>
</dbReference>
<dbReference type="PANTHER" id="PTHR31600">
    <property type="entry name" value="TINY MACROCYSTS PROTEIN B-RELATED"/>
    <property type="match status" value="1"/>
</dbReference>
<dbReference type="InterPro" id="IPR000014">
    <property type="entry name" value="PAS"/>
</dbReference>
<protein>
    <recommendedName>
        <fullName evidence="3">PAS domain-containing protein</fullName>
    </recommendedName>
</protein>
<dbReference type="EMBL" id="BMAR01000028">
    <property type="protein sequence ID" value="GFR49211.1"/>
    <property type="molecule type" value="Genomic_DNA"/>
</dbReference>
<comment type="caution">
    <text evidence="1">The sequence shown here is derived from an EMBL/GenBank/DDBJ whole genome shotgun (WGS) entry which is preliminary data.</text>
</comment>
<dbReference type="AlphaFoldDB" id="A0AAD3DWA6"/>
<evidence type="ECO:0000313" key="2">
    <source>
        <dbReference type="Proteomes" id="UP001054857"/>
    </source>
</evidence>
<keyword evidence="2" id="KW-1185">Reference proteome</keyword>
<dbReference type="PANTHER" id="PTHR31600:SF2">
    <property type="entry name" value="GAMETE ENRICHED GENE 10 PROTEIN-RELATED"/>
    <property type="match status" value="1"/>
</dbReference>
<gene>
    <name evidence="1" type="ORF">Agub_g11126</name>
</gene>
<dbReference type="CDD" id="cd00130">
    <property type="entry name" value="PAS"/>
    <property type="match status" value="1"/>
</dbReference>